<dbReference type="AlphaFoldDB" id="A0A8J2M1Q6"/>
<proteinExistence type="predicted"/>
<evidence type="ECO:0000313" key="1">
    <source>
        <dbReference type="EMBL" id="CAG9537456.1"/>
    </source>
</evidence>
<dbReference type="EMBL" id="CAKAEH010001548">
    <property type="protein sequence ID" value="CAG9537456.1"/>
    <property type="molecule type" value="Genomic_DNA"/>
</dbReference>
<gene>
    <name evidence="1" type="ORF">CJOHNSTONI_LOCUS7268</name>
</gene>
<organism evidence="1 2">
    <name type="scientific">Cercopithifilaria johnstoni</name>
    <dbReference type="NCBI Taxonomy" id="2874296"/>
    <lineage>
        <taxon>Eukaryota</taxon>
        <taxon>Metazoa</taxon>
        <taxon>Ecdysozoa</taxon>
        <taxon>Nematoda</taxon>
        <taxon>Chromadorea</taxon>
        <taxon>Rhabditida</taxon>
        <taxon>Spirurina</taxon>
        <taxon>Spiruromorpha</taxon>
        <taxon>Filarioidea</taxon>
        <taxon>Onchocercidae</taxon>
        <taxon>Cercopithifilaria</taxon>
    </lineage>
</organism>
<evidence type="ECO:0000313" key="2">
    <source>
        <dbReference type="Proteomes" id="UP000746747"/>
    </source>
</evidence>
<reference evidence="1" key="1">
    <citation type="submission" date="2021-09" db="EMBL/GenBank/DDBJ databases">
        <authorList>
            <consortium name="Pathogen Informatics"/>
        </authorList>
    </citation>
    <scope>NUCLEOTIDE SEQUENCE</scope>
</reference>
<protein>
    <submittedName>
        <fullName evidence="1">Uncharacterized protein</fullName>
    </submittedName>
</protein>
<keyword evidence="2" id="KW-1185">Reference proteome</keyword>
<comment type="caution">
    <text evidence="1">The sequence shown here is derived from an EMBL/GenBank/DDBJ whole genome shotgun (WGS) entry which is preliminary data.</text>
</comment>
<name>A0A8J2M1Q6_9BILA</name>
<accession>A0A8J2M1Q6</accession>
<sequence length="88" mass="9920">MALKRPFAVLFLSCLTTMVMFSFTRIFTLSPSINLWKSEQIILKPSPVTVLTTTIPITTTTEKCLDYDDKVWLAIISGQLPESNLPLK</sequence>
<dbReference type="Proteomes" id="UP000746747">
    <property type="component" value="Unassembled WGS sequence"/>
</dbReference>